<evidence type="ECO:0000259" key="11">
    <source>
        <dbReference type="Pfam" id="PF00266"/>
    </source>
</evidence>
<reference evidence="12 13" key="1">
    <citation type="submission" date="2019-12" db="EMBL/GenBank/DDBJ databases">
        <title>Auraticoccus cholistani sp. nov., an actinomycete isolated from soil of Cholistan desert.</title>
        <authorList>
            <person name="Cheema M.T."/>
        </authorList>
    </citation>
    <scope>NUCLEOTIDE SEQUENCE [LARGE SCALE GENOMIC DNA]</scope>
    <source>
        <strain evidence="12 13">F435</strain>
    </source>
</reference>
<keyword evidence="6" id="KW-0663">Pyridoxal phosphate</keyword>
<keyword evidence="13" id="KW-1185">Reference proteome</keyword>
<dbReference type="Gene3D" id="3.90.1150.10">
    <property type="entry name" value="Aspartate Aminotransferase, domain 1"/>
    <property type="match status" value="1"/>
</dbReference>
<dbReference type="PIRSF" id="PIRSF005572">
    <property type="entry name" value="NifS"/>
    <property type="match status" value="1"/>
</dbReference>
<dbReference type="Proteomes" id="UP000435304">
    <property type="component" value="Unassembled WGS sequence"/>
</dbReference>
<evidence type="ECO:0000256" key="3">
    <source>
        <dbReference type="ARBA" id="ARBA00012239"/>
    </source>
</evidence>
<dbReference type="PROSITE" id="PS00595">
    <property type="entry name" value="AA_TRANSFER_CLASS_5"/>
    <property type="match status" value="1"/>
</dbReference>
<sequence>MSARVYLDHAAGTVVSPAARTALVEGLALTGNPSSLHASGRAARRLLEESRESLAASLGAHPGEVVLTSGGTEGDNLAVRGGWRARRAEGRDAVAVSTVEHLAVAATAAALAEDGGRVVGLGVDADGRVREDVWDRVDERVAVASVMWVNNETGTLQPLDRLVEACRRSGAWSHSDAVQAVGVLDVDFAASGLDLLTVSGHKLGAPVGVGALLVRREVRLHPVGSGGGQERDIRSGTVPAALAAALAAACAEAVAGRAEHRRRASELTGRLLAGLAASGLEGWRRNGGGEVSPAVVNLGFEGVRADDLLMLLDAAGIDCSTGSACSAGVVQPSAVLLAAGADEATARSALRFSFGPTTTAEDVDALLRVLPGAVRTARRVA</sequence>
<organism evidence="12 13">
    <name type="scientific">Auraticoccus cholistanensis</name>
    <dbReference type="NCBI Taxonomy" id="2656650"/>
    <lineage>
        <taxon>Bacteria</taxon>
        <taxon>Bacillati</taxon>
        <taxon>Actinomycetota</taxon>
        <taxon>Actinomycetes</taxon>
        <taxon>Propionibacteriales</taxon>
        <taxon>Propionibacteriaceae</taxon>
        <taxon>Auraticoccus</taxon>
    </lineage>
</organism>
<feature type="domain" description="Aminotransferase class V" evidence="11">
    <location>
        <begin position="5"/>
        <end position="366"/>
    </location>
</feature>
<proteinExistence type="inferred from homology"/>
<comment type="similarity">
    <text evidence="2">Belongs to the class-V pyridoxal-phosphate-dependent aminotransferase family. NifS/IscS subfamily.</text>
</comment>
<dbReference type="AlphaFoldDB" id="A0A6A9UTJ6"/>
<dbReference type="InterPro" id="IPR000192">
    <property type="entry name" value="Aminotrans_V_dom"/>
</dbReference>
<dbReference type="EC" id="2.8.1.7" evidence="3"/>
<evidence type="ECO:0000256" key="5">
    <source>
        <dbReference type="ARBA" id="ARBA00022723"/>
    </source>
</evidence>
<dbReference type="InterPro" id="IPR015422">
    <property type="entry name" value="PyrdxlP-dep_Trfase_small"/>
</dbReference>
<evidence type="ECO:0000256" key="2">
    <source>
        <dbReference type="ARBA" id="ARBA00006490"/>
    </source>
</evidence>
<dbReference type="InterPro" id="IPR016454">
    <property type="entry name" value="Cysteine_dSase"/>
</dbReference>
<gene>
    <name evidence="12" type="ORF">GC722_08190</name>
</gene>
<protein>
    <recommendedName>
        <fullName evidence="3">cysteine desulfurase</fullName>
        <ecNumber evidence="3">2.8.1.7</ecNumber>
    </recommendedName>
</protein>
<evidence type="ECO:0000256" key="8">
    <source>
        <dbReference type="ARBA" id="ARBA00023014"/>
    </source>
</evidence>
<accession>A0A6A9UTJ6</accession>
<evidence type="ECO:0000256" key="9">
    <source>
        <dbReference type="ARBA" id="ARBA00050776"/>
    </source>
</evidence>
<keyword evidence="12" id="KW-0032">Aminotransferase</keyword>
<dbReference type="InterPro" id="IPR015421">
    <property type="entry name" value="PyrdxlP-dep_Trfase_major"/>
</dbReference>
<dbReference type="Pfam" id="PF00266">
    <property type="entry name" value="Aminotran_5"/>
    <property type="match status" value="1"/>
</dbReference>
<dbReference type="RefSeq" id="WP_331714545.1">
    <property type="nucleotide sequence ID" value="NZ_WPCU01000005.1"/>
</dbReference>
<comment type="caution">
    <text evidence="12">The sequence shown here is derived from an EMBL/GenBank/DDBJ whole genome shotgun (WGS) entry which is preliminary data.</text>
</comment>
<keyword evidence="4 12" id="KW-0808">Transferase</keyword>
<comment type="cofactor">
    <cofactor evidence="1 10">
        <name>pyridoxal 5'-phosphate</name>
        <dbReference type="ChEBI" id="CHEBI:597326"/>
    </cofactor>
</comment>
<dbReference type="Gene3D" id="3.40.640.10">
    <property type="entry name" value="Type I PLP-dependent aspartate aminotransferase-like (Major domain)"/>
    <property type="match status" value="1"/>
</dbReference>
<dbReference type="GO" id="GO:0008483">
    <property type="term" value="F:transaminase activity"/>
    <property type="evidence" value="ECO:0007669"/>
    <property type="project" value="UniProtKB-KW"/>
</dbReference>
<evidence type="ECO:0000256" key="1">
    <source>
        <dbReference type="ARBA" id="ARBA00001933"/>
    </source>
</evidence>
<keyword evidence="5" id="KW-0479">Metal-binding</keyword>
<evidence type="ECO:0000313" key="12">
    <source>
        <dbReference type="EMBL" id="MVA76001.1"/>
    </source>
</evidence>
<dbReference type="InterPro" id="IPR020578">
    <property type="entry name" value="Aminotrans_V_PyrdxlP_BS"/>
</dbReference>
<evidence type="ECO:0000256" key="4">
    <source>
        <dbReference type="ARBA" id="ARBA00022679"/>
    </source>
</evidence>
<dbReference type="GO" id="GO:0046872">
    <property type="term" value="F:metal ion binding"/>
    <property type="evidence" value="ECO:0007669"/>
    <property type="project" value="UniProtKB-KW"/>
</dbReference>
<dbReference type="GO" id="GO:0051536">
    <property type="term" value="F:iron-sulfur cluster binding"/>
    <property type="evidence" value="ECO:0007669"/>
    <property type="project" value="UniProtKB-KW"/>
</dbReference>
<name>A0A6A9UTJ6_9ACTN</name>
<dbReference type="Gene3D" id="1.10.260.50">
    <property type="match status" value="1"/>
</dbReference>
<comment type="catalytic activity">
    <reaction evidence="9">
        <text>(sulfur carrier)-H + L-cysteine = (sulfur carrier)-SH + L-alanine</text>
        <dbReference type="Rhea" id="RHEA:43892"/>
        <dbReference type="Rhea" id="RHEA-COMP:14737"/>
        <dbReference type="Rhea" id="RHEA-COMP:14739"/>
        <dbReference type="ChEBI" id="CHEBI:29917"/>
        <dbReference type="ChEBI" id="CHEBI:35235"/>
        <dbReference type="ChEBI" id="CHEBI:57972"/>
        <dbReference type="ChEBI" id="CHEBI:64428"/>
        <dbReference type="EC" id="2.8.1.7"/>
    </reaction>
</comment>
<evidence type="ECO:0000256" key="10">
    <source>
        <dbReference type="RuleBase" id="RU004504"/>
    </source>
</evidence>
<evidence type="ECO:0000313" key="13">
    <source>
        <dbReference type="Proteomes" id="UP000435304"/>
    </source>
</evidence>
<dbReference type="InterPro" id="IPR015424">
    <property type="entry name" value="PyrdxlP-dep_Trfase"/>
</dbReference>
<dbReference type="SUPFAM" id="SSF53383">
    <property type="entry name" value="PLP-dependent transferases"/>
    <property type="match status" value="1"/>
</dbReference>
<evidence type="ECO:0000256" key="7">
    <source>
        <dbReference type="ARBA" id="ARBA00023004"/>
    </source>
</evidence>
<keyword evidence="8" id="KW-0411">Iron-sulfur</keyword>
<dbReference type="PANTHER" id="PTHR11601">
    <property type="entry name" value="CYSTEINE DESULFURYLASE FAMILY MEMBER"/>
    <property type="match status" value="1"/>
</dbReference>
<dbReference type="EMBL" id="WPCU01000005">
    <property type="protein sequence ID" value="MVA76001.1"/>
    <property type="molecule type" value="Genomic_DNA"/>
</dbReference>
<dbReference type="GO" id="GO:0031071">
    <property type="term" value="F:cysteine desulfurase activity"/>
    <property type="evidence" value="ECO:0007669"/>
    <property type="project" value="UniProtKB-EC"/>
</dbReference>
<keyword evidence="7" id="KW-0408">Iron</keyword>
<dbReference type="PANTHER" id="PTHR11601:SF34">
    <property type="entry name" value="CYSTEINE DESULFURASE"/>
    <property type="match status" value="1"/>
</dbReference>
<evidence type="ECO:0000256" key="6">
    <source>
        <dbReference type="ARBA" id="ARBA00022898"/>
    </source>
</evidence>